<evidence type="ECO:0000256" key="3">
    <source>
        <dbReference type="ARBA" id="ARBA00022519"/>
    </source>
</evidence>
<keyword evidence="5 7" id="KW-0472">Membrane</keyword>
<organism evidence="8 9">
    <name type="scientific">Parapedobacter koreensis</name>
    <dbReference type="NCBI Taxonomy" id="332977"/>
    <lineage>
        <taxon>Bacteria</taxon>
        <taxon>Pseudomonadati</taxon>
        <taxon>Bacteroidota</taxon>
        <taxon>Sphingobacteriia</taxon>
        <taxon>Sphingobacteriales</taxon>
        <taxon>Sphingobacteriaceae</taxon>
        <taxon>Parapedobacter</taxon>
    </lineage>
</organism>
<evidence type="ECO:0000256" key="6">
    <source>
        <dbReference type="ARBA" id="ARBA00023315"/>
    </source>
</evidence>
<keyword evidence="7" id="KW-1133">Transmembrane helix</keyword>
<evidence type="ECO:0000256" key="1">
    <source>
        <dbReference type="ARBA" id="ARBA00004533"/>
    </source>
</evidence>
<keyword evidence="6" id="KW-0012">Acyltransferase</keyword>
<dbReference type="Pfam" id="PF03279">
    <property type="entry name" value="Lip_A_acyltrans"/>
    <property type="match status" value="1"/>
</dbReference>
<accession>A0A1H7IG61</accession>
<reference evidence="9" key="1">
    <citation type="submission" date="2016-10" db="EMBL/GenBank/DDBJ databases">
        <authorList>
            <person name="Varghese N."/>
            <person name="Submissions S."/>
        </authorList>
    </citation>
    <scope>NUCLEOTIDE SEQUENCE [LARGE SCALE GENOMIC DNA]</scope>
    <source>
        <strain evidence="9">Jip14</strain>
    </source>
</reference>
<keyword evidence="7" id="KW-0812">Transmembrane</keyword>
<keyword evidence="3" id="KW-0997">Cell inner membrane</keyword>
<dbReference type="GO" id="GO:0016746">
    <property type="term" value="F:acyltransferase activity"/>
    <property type="evidence" value="ECO:0007669"/>
    <property type="project" value="UniProtKB-KW"/>
</dbReference>
<evidence type="ECO:0000256" key="5">
    <source>
        <dbReference type="ARBA" id="ARBA00023136"/>
    </source>
</evidence>
<dbReference type="PANTHER" id="PTHR30606:SF10">
    <property type="entry name" value="PHOSPHATIDYLINOSITOL MANNOSIDE ACYLTRANSFERASE"/>
    <property type="match status" value="1"/>
</dbReference>
<keyword evidence="4 8" id="KW-0808">Transferase</keyword>
<dbReference type="AlphaFoldDB" id="A0A1H7IG61"/>
<name>A0A1H7IG61_9SPHI</name>
<dbReference type="InterPro" id="IPR004960">
    <property type="entry name" value="LipA_acyltrans"/>
</dbReference>
<dbReference type="GO" id="GO:0009247">
    <property type="term" value="P:glycolipid biosynthetic process"/>
    <property type="evidence" value="ECO:0007669"/>
    <property type="project" value="UniProtKB-ARBA"/>
</dbReference>
<dbReference type="EMBL" id="FNZR01000002">
    <property type="protein sequence ID" value="SEK61438.1"/>
    <property type="molecule type" value="Genomic_DNA"/>
</dbReference>
<sequence length="291" mass="34375">MAVMRKSSIVSFFVYLISLLPFWALYVLSDLLYLLLYHLIGYRKAVVYENLRNAFPEKTNEEHKQIARKFYRFLPDLIVEAIKMRSIAADEVEKRIVIHQLEEVERHFKAGKGVIGVTAHYANWELGIHRLSLLTKNPVLIIYKPLHNQTVNFIYNAIRSRFGATMVPMKQTLRQIIAHRQQPHISIFVADQTPMYRDSDYFIPFLNQDTLVYTGAEKIAKMTNFPVVFCHIDRIKRGYYSCTFTTLVENPAEVPGHGITDIHNKFTEDIIRRKPEWWLWSHRRWKRKPKP</sequence>
<dbReference type="CDD" id="cd07984">
    <property type="entry name" value="LPLAT_LABLAT-like"/>
    <property type="match status" value="1"/>
</dbReference>
<evidence type="ECO:0000256" key="4">
    <source>
        <dbReference type="ARBA" id="ARBA00022679"/>
    </source>
</evidence>
<dbReference type="STRING" id="332977.SAMN05421740_102227"/>
<dbReference type="PIRSF" id="PIRSF026649">
    <property type="entry name" value="MsbB"/>
    <property type="match status" value="1"/>
</dbReference>
<evidence type="ECO:0000313" key="8">
    <source>
        <dbReference type="EMBL" id="SEK61438.1"/>
    </source>
</evidence>
<keyword evidence="9" id="KW-1185">Reference proteome</keyword>
<gene>
    <name evidence="8" type="ORF">SAMN05421740_102227</name>
</gene>
<evidence type="ECO:0000256" key="7">
    <source>
        <dbReference type="SAM" id="Phobius"/>
    </source>
</evidence>
<dbReference type="Proteomes" id="UP000198916">
    <property type="component" value="Unassembled WGS sequence"/>
</dbReference>
<evidence type="ECO:0000313" key="9">
    <source>
        <dbReference type="Proteomes" id="UP000198916"/>
    </source>
</evidence>
<dbReference type="PANTHER" id="PTHR30606">
    <property type="entry name" value="LIPID A BIOSYNTHESIS LAUROYL ACYLTRANSFERASE"/>
    <property type="match status" value="1"/>
</dbReference>
<proteinExistence type="predicted"/>
<evidence type="ECO:0000256" key="2">
    <source>
        <dbReference type="ARBA" id="ARBA00022475"/>
    </source>
</evidence>
<protein>
    <submittedName>
        <fullName evidence="8">KDO2-lipid IV(A) lauroyltransferase</fullName>
    </submittedName>
</protein>
<feature type="transmembrane region" description="Helical" evidence="7">
    <location>
        <begin position="12"/>
        <end position="36"/>
    </location>
</feature>
<dbReference type="GO" id="GO:0005886">
    <property type="term" value="C:plasma membrane"/>
    <property type="evidence" value="ECO:0007669"/>
    <property type="project" value="UniProtKB-SubCell"/>
</dbReference>
<keyword evidence="2" id="KW-1003">Cell membrane</keyword>
<comment type="subcellular location">
    <subcellularLocation>
        <location evidence="1">Cell inner membrane</location>
    </subcellularLocation>
</comment>